<dbReference type="Proteomes" id="UP001595713">
    <property type="component" value="Unassembled WGS sequence"/>
</dbReference>
<evidence type="ECO:0000259" key="2">
    <source>
        <dbReference type="PROSITE" id="PS51644"/>
    </source>
</evidence>
<feature type="region of interest" description="Disordered" evidence="1">
    <location>
        <begin position="187"/>
        <end position="236"/>
    </location>
</feature>
<evidence type="ECO:0000313" key="4">
    <source>
        <dbReference type="Proteomes" id="UP001595713"/>
    </source>
</evidence>
<proteinExistence type="predicted"/>
<dbReference type="InterPro" id="IPR041966">
    <property type="entry name" value="LOTUS-like"/>
</dbReference>
<comment type="caution">
    <text evidence="3">The sequence shown here is derived from an EMBL/GenBank/DDBJ whole genome shotgun (WGS) entry which is preliminary data.</text>
</comment>
<dbReference type="InterPro" id="IPR021139">
    <property type="entry name" value="NYN"/>
</dbReference>
<dbReference type="Gene3D" id="3.40.50.1010">
    <property type="entry name" value="5'-nuclease"/>
    <property type="match status" value="1"/>
</dbReference>
<protein>
    <submittedName>
        <fullName evidence="3">NYN domain-containing protein</fullName>
    </submittedName>
</protein>
<dbReference type="CDD" id="cd10146">
    <property type="entry name" value="LabA_like_C"/>
    <property type="match status" value="1"/>
</dbReference>
<gene>
    <name evidence="3" type="ORF">ACFONA_17225</name>
</gene>
<organism evidence="3 4">
    <name type="scientific">Sphingomonas hylomeconis</name>
    <dbReference type="NCBI Taxonomy" id="1395958"/>
    <lineage>
        <taxon>Bacteria</taxon>
        <taxon>Pseudomonadati</taxon>
        <taxon>Pseudomonadota</taxon>
        <taxon>Alphaproteobacteria</taxon>
        <taxon>Sphingomonadales</taxon>
        <taxon>Sphingomonadaceae</taxon>
        <taxon>Sphingomonas</taxon>
    </lineage>
</organism>
<dbReference type="PANTHER" id="PTHR35811:SF1">
    <property type="entry name" value="HTH OST-TYPE DOMAIN-CONTAINING PROTEIN"/>
    <property type="match status" value="1"/>
</dbReference>
<keyword evidence="4" id="KW-1185">Reference proteome</keyword>
<dbReference type="Pfam" id="PF01936">
    <property type="entry name" value="NYN"/>
    <property type="match status" value="1"/>
</dbReference>
<dbReference type="InterPro" id="IPR025605">
    <property type="entry name" value="OST-HTH/LOTUS_dom"/>
</dbReference>
<dbReference type="Gene3D" id="3.30.420.610">
    <property type="entry name" value="LOTUS domain-like"/>
    <property type="match status" value="1"/>
</dbReference>
<dbReference type="Pfam" id="PF12872">
    <property type="entry name" value="OST-HTH"/>
    <property type="match status" value="1"/>
</dbReference>
<evidence type="ECO:0000313" key="3">
    <source>
        <dbReference type="EMBL" id="MFC3581915.1"/>
    </source>
</evidence>
<dbReference type="EMBL" id="JBHRXP010000009">
    <property type="protein sequence ID" value="MFC3581915.1"/>
    <property type="molecule type" value="Genomic_DNA"/>
</dbReference>
<feature type="compositionally biased region" description="Pro residues" evidence="1">
    <location>
        <begin position="189"/>
        <end position="214"/>
    </location>
</feature>
<dbReference type="RefSeq" id="WP_261294663.1">
    <property type="nucleotide sequence ID" value="NZ_JANQBK010000009.1"/>
</dbReference>
<reference evidence="4" key="1">
    <citation type="journal article" date="2019" name="Int. J. Syst. Evol. Microbiol.">
        <title>The Global Catalogue of Microorganisms (GCM) 10K type strain sequencing project: providing services to taxonomists for standard genome sequencing and annotation.</title>
        <authorList>
            <consortium name="The Broad Institute Genomics Platform"/>
            <consortium name="The Broad Institute Genome Sequencing Center for Infectious Disease"/>
            <person name="Wu L."/>
            <person name="Ma J."/>
        </authorList>
    </citation>
    <scope>NUCLEOTIDE SEQUENCE [LARGE SCALE GENOMIC DNA]</scope>
    <source>
        <strain evidence="4">KCTC 42739</strain>
    </source>
</reference>
<dbReference type="PANTHER" id="PTHR35811">
    <property type="entry name" value="SLR1870 PROTEIN"/>
    <property type="match status" value="1"/>
</dbReference>
<sequence>MHPDPFPADLFPALRQRRRIALLIDADNVPHDTLAAVIAALGAHGTAHIRRAYGDWGGATLQKGWKEKLRDCAIRPIQQFSYTPRKNATDIALVIDAMELLHTQRPDAFCLVSSDADFTPLALHLRGHGLDVYGFGERKTPASFVHACTSFVHLEDIGGAPAAAEPRAPDVPETQAATEASVAVAVPIRPAPPPPPPPPKQKAQPKPQPKPQPKSKPQTATGVTAAAPGSAALRKTLRQNTKLIDTLREAVRSTADENGWAAMSKAGGAANREVSINPRALGVKNFVALFEATDLFEIFESPAGPKYLADKSNEARGPRPVI</sequence>
<name>A0ABV7SYT6_9SPHN</name>
<accession>A0ABV7SYT6</accession>
<dbReference type="PROSITE" id="PS51644">
    <property type="entry name" value="HTH_OST"/>
    <property type="match status" value="1"/>
</dbReference>
<evidence type="ECO:0000256" key="1">
    <source>
        <dbReference type="SAM" id="MobiDB-lite"/>
    </source>
</evidence>
<feature type="domain" description="HTH OST-type" evidence="2">
    <location>
        <begin position="239"/>
        <end position="312"/>
    </location>
</feature>
<dbReference type="CDD" id="cd11297">
    <property type="entry name" value="PIN_LabA-like_N_1"/>
    <property type="match status" value="1"/>
</dbReference>